<keyword evidence="3" id="KW-1185">Reference proteome</keyword>
<dbReference type="GeneID" id="73380419"/>
<evidence type="ECO:0000313" key="3">
    <source>
        <dbReference type="Proteomes" id="UP001202479"/>
    </source>
</evidence>
<protein>
    <submittedName>
        <fullName evidence="2">Uncharacterized protein</fullName>
    </submittedName>
</protein>
<accession>A0AAI9SX73</accession>
<feature type="transmembrane region" description="Helical" evidence="1">
    <location>
        <begin position="31"/>
        <end position="55"/>
    </location>
</feature>
<feature type="transmembrane region" description="Helical" evidence="1">
    <location>
        <begin position="241"/>
        <end position="260"/>
    </location>
</feature>
<keyword evidence="1" id="KW-1133">Transmembrane helix</keyword>
<sequence>MNIFSNGLATSFFKHSGKWLSTPYEYPTKPYLQLAFTLRNILIWLLIINITNYYILSVKLYFGDIDVVAVLANTNRPYATQYSEQVSKSLEDILINIYVRNEAIYLDNMNYTTITVTPTFEIRDGSISSNLQEGFFTNVLFKDTDKSKIHTSIKQKLPDRFPAFHVGRNRAISEEFLITHLGRLYLGSINAPHTVNQVSQTLQHMSVAKFGMFIISIVILVLNLSIFFYPKVLVWHYGSLFVLYTVNFTNLAFILVIIITRQSLTRNRDYQFVLLMLEMVSILAFNMIFFNSHQVIMENYLMEVSATSSVYSDTDVKSMHTKQDTEYQLSTGDGLSGRTATKNLAVPKKGSPVGDCFDNEAGSRRCFTAPIKSSTNSSYLSGKLTSNYTQKF</sequence>
<evidence type="ECO:0000256" key="1">
    <source>
        <dbReference type="SAM" id="Phobius"/>
    </source>
</evidence>
<keyword evidence="1" id="KW-0812">Transmembrane</keyword>
<reference evidence="2" key="1">
    <citation type="journal article" date="2022" name="DNA Res.">
        <title>Genome analysis of five recently described species of the CUG-Ser clade uncovers Candida theae as a new hybrid lineage with pathogenic potential in the Candida parapsilosis species complex.</title>
        <authorList>
            <person name="Mixao V."/>
            <person name="Del Olmo V."/>
            <person name="Hegedusova E."/>
            <person name="Saus E."/>
            <person name="Pryszcz L."/>
            <person name="Cillingova A."/>
            <person name="Nosek J."/>
            <person name="Gabaldon T."/>
        </authorList>
    </citation>
    <scope>NUCLEOTIDE SEQUENCE</scope>
    <source>
        <strain evidence="2">CBS 10844</strain>
    </source>
</reference>
<dbReference type="AlphaFoldDB" id="A0AAI9SX73"/>
<gene>
    <name evidence="2" type="ORF">KGF56_002802</name>
</gene>
<proteinExistence type="predicted"/>
<organism evidence="2 3">
    <name type="scientific">Candida oxycetoniae</name>
    <dbReference type="NCBI Taxonomy" id="497107"/>
    <lineage>
        <taxon>Eukaryota</taxon>
        <taxon>Fungi</taxon>
        <taxon>Dikarya</taxon>
        <taxon>Ascomycota</taxon>
        <taxon>Saccharomycotina</taxon>
        <taxon>Pichiomycetes</taxon>
        <taxon>Debaryomycetaceae</taxon>
        <taxon>Candida/Lodderomyces clade</taxon>
        <taxon>Candida</taxon>
    </lineage>
</organism>
<dbReference type="RefSeq" id="XP_049180150.1">
    <property type="nucleotide sequence ID" value="XM_049324070.1"/>
</dbReference>
<name>A0AAI9SX73_9ASCO</name>
<comment type="caution">
    <text evidence="2">The sequence shown here is derived from an EMBL/GenBank/DDBJ whole genome shotgun (WGS) entry which is preliminary data.</text>
</comment>
<keyword evidence="1" id="KW-0472">Membrane</keyword>
<feature type="transmembrane region" description="Helical" evidence="1">
    <location>
        <begin position="210"/>
        <end position="229"/>
    </location>
</feature>
<feature type="transmembrane region" description="Helical" evidence="1">
    <location>
        <begin position="272"/>
        <end position="290"/>
    </location>
</feature>
<evidence type="ECO:0000313" key="2">
    <source>
        <dbReference type="EMBL" id="KAI3404405.2"/>
    </source>
</evidence>
<dbReference type="EMBL" id="JAHUZD010000103">
    <property type="protein sequence ID" value="KAI3404405.2"/>
    <property type="molecule type" value="Genomic_DNA"/>
</dbReference>
<dbReference type="Proteomes" id="UP001202479">
    <property type="component" value="Unassembled WGS sequence"/>
</dbReference>